<organism evidence="1 2">
    <name type="scientific">Ectopseudomonas oleovorans</name>
    <name type="common">Pseudomonas oleovorans</name>
    <dbReference type="NCBI Taxonomy" id="301"/>
    <lineage>
        <taxon>Bacteria</taxon>
        <taxon>Pseudomonadati</taxon>
        <taxon>Pseudomonadota</taxon>
        <taxon>Gammaproteobacteria</taxon>
        <taxon>Pseudomonadales</taxon>
        <taxon>Pseudomonadaceae</taxon>
        <taxon>Ectopseudomonas</taxon>
    </lineage>
</organism>
<accession>A0A379PHP6</accession>
<reference evidence="1 2" key="1">
    <citation type="submission" date="2018-06" db="EMBL/GenBank/DDBJ databases">
        <authorList>
            <consortium name="Pathogen Informatics"/>
            <person name="Doyle S."/>
        </authorList>
    </citation>
    <scope>NUCLEOTIDE SEQUENCE [LARGE SCALE GENOMIC DNA]</scope>
    <source>
        <strain evidence="1 2">NCTC10692</strain>
    </source>
</reference>
<evidence type="ECO:0000313" key="2">
    <source>
        <dbReference type="Proteomes" id="UP000255303"/>
    </source>
</evidence>
<protein>
    <submittedName>
        <fullName evidence="1">Uncharacterized protein</fullName>
    </submittedName>
</protein>
<proteinExistence type="predicted"/>
<dbReference type="EMBL" id="UGUV01000003">
    <property type="protein sequence ID" value="SUE72331.1"/>
    <property type="molecule type" value="Genomic_DNA"/>
</dbReference>
<gene>
    <name evidence="1" type="ORF">NCTC10692_04486</name>
</gene>
<dbReference type="AlphaFoldDB" id="A0A379PHP6"/>
<name>A0A379PHP6_ECTOL</name>
<sequence length="56" mass="6613">MLSWATPKTLPKPQLLPKLHQQPSPLLHLLRRKRPLLLHAWCRVLTVRPWPAPRKP</sequence>
<evidence type="ECO:0000313" key="1">
    <source>
        <dbReference type="EMBL" id="SUE72331.1"/>
    </source>
</evidence>
<dbReference type="Proteomes" id="UP000255303">
    <property type="component" value="Unassembled WGS sequence"/>
</dbReference>